<proteinExistence type="predicted"/>
<dbReference type="HOGENOM" id="CLU_618431_0_0_1"/>
<keyword evidence="1" id="KW-0863">Zinc-finger</keyword>
<keyword evidence="1" id="KW-0862">Zinc</keyword>
<keyword evidence="5" id="KW-1185">Reference proteome</keyword>
<feature type="domain" description="C2H2-type" evidence="3">
    <location>
        <begin position="189"/>
        <end position="216"/>
    </location>
</feature>
<dbReference type="eggNOG" id="ENOG502SEC6">
    <property type="taxonomic scope" value="Eukaryota"/>
</dbReference>
<evidence type="ECO:0000256" key="1">
    <source>
        <dbReference type="PROSITE-ProRule" id="PRU00042"/>
    </source>
</evidence>
<evidence type="ECO:0000313" key="4">
    <source>
        <dbReference type="EMBL" id="EUC35869.1"/>
    </source>
</evidence>
<dbReference type="OrthoDB" id="654211at2759"/>
<dbReference type="RefSeq" id="XP_007709886.1">
    <property type="nucleotide sequence ID" value="XM_007711696.1"/>
</dbReference>
<gene>
    <name evidence="4" type="ORF">COCCADRAFT_89685</name>
</gene>
<dbReference type="EMBL" id="KI964569">
    <property type="protein sequence ID" value="EUC35869.1"/>
    <property type="molecule type" value="Genomic_DNA"/>
</dbReference>
<reference evidence="4 5" key="1">
    <citation type="journal article" date="2013" name="PLoS Genet.">
        <title>Comparative genome structure, secondary metabolite, and effector coding capacity across Cochliobolus pathogens.</title>
        <authorList>
            <person name="Condon B.J."/>
            <person name="Leng Y."/>
            <person name="Wu D."/>
            <person name="Bushley K.E."/>
            <person name="Ohm R.A."/>
            <person name="Otillar R."/>
            <person name="Martin J."/>
            <person name="Schackwitz W."/>
            <person name="Grimwood J."/>
            <person name="MohdZainudin N."/>
            <person name="Xue C."/>
            <person name="Wang R."/>
            <person name="Manning V.A."/>
            <person name="Dhillon B."/>
            <person name="Tu Z.J."/>
            <person name="Steffenson B.J."/>
            <person name="Salamov A."/>
            <person name="Sun H."/>
            <person name="Lowry S."/>
            <person name="LaButti K."/>
            <person name="Han J."/>
            <person name="Copeland A."/>
            <person name="Lindquist E."/>
            <person name="Barry K."/>
            <person name="Schmutz J."/>
            <person name="Baker S.E."/>
            <person name="Ciuffetti L.M."/>
            <person name="Grigoriev I.V."/>
            <person name="Zhong S."/>
            <person name="Turgeon B.G."/>
        </authorList>
    </citation>
    <scope>NUCLEOTIDE SEQUENCE [LARGE SCALE GENOMIC DNA]</scope>
    <source>
        <strain evidence="4 5">26-R-13</strain>
    </source>
</reference>
<sequence>MNGYRDLSAGSQYMYDMTNGLEDDSFEGVQPRWPHLQNQQLQFHGYNQGSTGGHGQHNGHWSNTDIPSRSFPHAQHLSVSSFSSAGSSLRSSQTSAFSDLSFRDSVSSSSSWSRTSGMGRDQHVLQTEYALSHGPSASSSYFSSPIEETSSITSKRRPSRKPLVQEKDYFKTCVSAHKQSRTCTKSHKYFCTSCKKPFVEKADWKRHEETYQERPEMFECDLCPAIYFLDKDFTAHHVQSHRCAPCSGTTKWNKKTHMLSARKERMTRTGWGCGFCCHFSSDWTERCNHLAHHMEKQGLTESDWIHSNVIHSLLQRPVISYEWRRIVQGMQLHTVLCSWNQHSTGRVEGYPESNPVPQLQDYLEYFTPDQDPVALAQLAYRKMIRHSEAPPRTAAPLPPLPQEQQQQVPARERRGQTLEDLKRDTEQWTPFINSVIADDVLPQGMYHQGSWYDDDLL</sequence>
<dbReference type="GeneID" id="19152825"/>
<accession>W6YJW3</accession>
<dbReference type="GO" id="GO:0008270">
    <property type="term" value="F:zinc ion binding"/>
    <property type="evidence" value="ECO:0007669"/>
    <property type="project" value="UniProtKB-KW"/>
</dbReference>
<evidence type="ECO:0000259" key="3">
    <source>
        <dbReference type="PROSITE" id="PS50157"/>
    </source>
</evidence>
<keyword evidence="1" id="KW-0479">Metal-binding</keyword>
<feature type="region of interest" description="Disordered" evidence="2">
    <location>
        <begin position="44"/>
        <end position="70"/>
    </location>
</feature>
<evidence type="ECO:0000313" key="5">
    <source>
        <dbReference type="Proteomes" id="UP000053841"/>
    </source>
</evidence>
<protein>
    <recommendedName>
        <fullName evidence="3">C2H2-type domain-containing protein</fullName>
    </recommendedName>
</protein>
<dbReference type="AlphaFoldDB" id="W6YJW3"/>
<evidence type="ECO:0000256" key="2">
    <source>
        <dbReference type="SAM" id="MobiDB-lite"/>
    </source>
</evidence>
<dbReference type="PROSITE" id="PS50157">
    <property type="entry name" value="ZINC_FINGER_C2H2_2"/>
    <property type="match status" value="1"/>
</dbReference>
<dbReference type="Proteomes" id="UP000053841">
    <property type="component" value="Unassembled WGS sequence"/>
</dbReference>
<organism evidence="4 5">
    <name type="scientific">Cochliobolus carbonum (strain 26-R-13)</name>
    <name type="common">Maize leaf spot fungus</name>
    <name type="synonym">Bipolaris zeicola</name>
    <dbReference type="NCBI Taxonomy" id="930089"/>
    <lineage>
        <taxon>Eukaryota</taxon>
        <taxon>Fungi</taxon>
        <taxon>Dikarya</taxon>
        <taxon>Ascomycota</taxon>
        <taxon>Pezizomycotina</taxon>
        <taxon>Dothideomycetes</taxon>
        <taxon>Pleosporomycetidae</taxon>
        <taxon>Pleosporales</taxon>
        <taxon>Pleosporineae</taxon>
        <taxon>Pleosporaceae</taxon>
        <taxon>Bipolaris</taxon>
    </lineage>
</organism>
<dbReference type="InterPro" id="IPR013087">
    <property type="entry name" value="Znf_C2H2_type"/>
</dbReference>
<name>W6YJW3_COCC2</name>
<feature type="region of interest" description="Disordered" evidence="2">
    <location>
        <begin position="389"/>
        <end position="414"/>
    </location>
</feature>
<dbReference type="KEGG" id="bze:COCCADRAFT_89685"/>